<reference evidence="1" key="1">
    <citation type="journal article" date="2022" name="Int. J. Mol. Sci.">
        <title>Draft Genome of Tanacetum Coccineum: Genomic Comparison of Closely Related Tanacetum-Family Plants.</title>
        <authorList>
            <person name="Yamashiro T."/>
            <person name="Shiraishi A."/>
            <person name="Nakayama K."/>
            <person name="Satake H."/>
        </authorList>
    </citation>
    <scope>NUCLEOTIDE SEQUENCE</scope>
</reference>
<evidence type="ECO:0000313" key="1">
    <source>
        <dbReference type="EMBL" id="GJT14499.1"/>
    </source>
</evidence>
<protein>
    <submittedName>
        <fullName evidence="1">Uncharacterized protein</fullName>
    </submittedName>
</protein>
<sequence>MNEDKLVPIILGRPFLATSRDVIDVHEGKLSLGVGNETITFNIGKSMTSTYSCDDYLYCVVHTAKLIREEWVDTVDQDGKWIKAKEEHNPEEIQAVSFYPRQKPIEPLEWKALENRLKPSITDPPKLELKELPEHLEYTFLQGDDQLSVVISSALSGYEKTKLLKVLKNHKEVIA</sequence>
<organism evidence="1 2">
    <name type="scientific">Tanacetum coccineum</name>
    <dbReference type="NCBI Taxonomy" id="301880"/>
    <lineage>
        <taxon>Eukaryota</taxon>
        <taxon>Viridiplantae</taxon>
        <taxon>Streptophyta</taxon>
        <taxon>Embryophyta</taxon>
        <taxon>Tracheophyta</taxon>
        <taxon>Spermatophyta</taxon>
        <taxon>Magnoliopsida</taxon>
        <taxon>eudicotyledons</taxon>
        <taxon>Gunneridae</taxon>
        <taxon>Pentapetalae</taxon>
        <taxon>asterids</taxon>
        <taxon>campanulids</taxon>
        <taxon>Asterales</taxon>
        <taxon>Asteraceae</taxon>
        <taxon>Asteroideae</taxon>
        <taxon>Anthemideae</taxon>
        <taxon>Anthemidinae</taxon>
        <taxon>Tanacetum</taxon>
    </lineage>
</organism>
<proteinExistence type="predicted"/>
<dbReference type="PANTHER" id="PTHR33067:SF35">
    <property type="entry name" value="ASPARTIC PEPTIDASE DDI1-TYPE DOMAIN-CONTAINING PROTEIN"/>
    <property type="match status" value="1"/>
</dbReference>
<keyword evidence="2" id="KW-1185">Reference proteome</keyword>
<dbReference type="Proteomes" id="UP001151760">
    <property type="component" value="Unassembled WGS sequence"/>
</dbReference>
<reference evidence="1" key="2">
    <citation type="submission" date="2022-01" db="EMBL/GenBank/DDBJ databases">
        <authorList>
            <person name="Yamashiro T."/>
            <person name="Shiraishi A."/>
            <person name="Satake H."/>
            <person name="Nakayama K."/>
        </authorList>
    </citation>
    <scope>NUCLEOTIDE SEQUENCE</scope>
</reference>
<gene>
    <name evidence="1" type="ORF">Tco_0861541</name>
</gene>
<name>A0ABQ5BNQ5_9ASTR</name>
<dbReference type="EMBL" id="BQNB010013318">
    <property type="protein sequence ID" value="GJT14499.1"/>
    <property type="molecule type" value="Genomic_DNA"/>
</dbReference>
<evidence type="ECO:0000313" key="2">
    <source>
        <dbReference type="Proteomes" id="UP001151760"/>
    </source>
</evidence>
<dbReference type="PANTHER" id="PTHR33067">
    <property type="entry name" value="RNA-DIRECTED DNA POLYMERASE-RELATED"/>
    <property type="match status" value="1"/>
</dbReference>
<accession>A0ABQ5BNQ5</accession>
<comment type="caution">
    <text evidence="1">The sequence shown here is derived from an EMBL/GenBank/DDBJ whole genome shotgun (WGS) entry which is preliminary data.</text>
</comment>